<name>A0ABT2YZF5_9RHOB</name>
<keyword evidence="1 2" id="KW-0378">Hydrolase</keyword>
<organism evidence="3 4">
    <name type="scientific">Albidovulum sediminicola</name>
    <dbReference type="NCBI Taxonomy" id="2984331"/>
    <lineage>
        <taxon>Bacteria</taxon>
        <taxon>Pseudomonadati</taxon>
        <taxon>Pseudomonadota</taxon>
        <taxon>Alphaproteobacteria</taxon>
        <taxon>Rhodobacterales</taxon>
        <taxon>Paracoccaceae</taxon>
        <taxon>Albidovulum</taxon>
    </lineage>
</organism>
<sequence length="189" mass="20531">MIRAFFALTLPDEVIDQIERLQGAIPFGRAVPAENLHLTLAFLGEVSDQTLEAAHEAAASLAPEPFAIELSGLQHLGRAPGGVIAAGVAPDARLEALARALRSRLNGARVQLPRERFRPHVTVLRLRPGDAEDATLARLLGRHATFRAGPIPVTGLSLFRSYLGGETARHEELARYAFDPMDGRDEFSR</sequence>
<evidence type="ECO:0000313" key="3">
    <source>
        <dbReference type="EMBL" id="MCV2864268.1"/>
    </source>
</evidence>
<reference evidence="3 4" key="1">
    <citation type="submission" date="2022-10" db="EMBL/GenBank/DDBJ databases">
        <title>Defluviimonas sp. nov., isolated from ocean surface water.</title>
        <authorList>
            <person name="He W."/>
            <person name="Wang L."/>
            <person name="Zhang D.-F."/>
        </authorList>
    </citation>
    <scope>NUCLEOTIDE SEQUENCE [LARGE SCALE GENOMIC DNA]</scope>
    <source>
        <strain evidence="3 4">WL0075</strain>
    </source>
</reference>
<proteinExistence type="inferred from homology"/>
<evidence type="ECO:0000256" key="2">
    <source>
        <dbReference type="HAMAP-Rule" id="MF_01940"/>
    </source>
</evidence>
<evidence type="ECO:0000313" key="4">
    <source>
        <dbReference type="Proteomes" id="UP001652503"/>
    </source>
</evidence>
<accession>A0ABT2YZF5</accession>
<dbReference type="EMBL" id="JAOWLA010000004">
    <property type="protein sequence ID" value="MCV2864268.1"/>
    <property type="molecule type" value="Genomic_DNA"/>
</dbReference>
<dbReference type="RefSeq" id="WP_263720760.1">
    <property type="nucleotide sequence ID" value="NZ_JAOWLA010000004.1"/>
</dbReference>
<keyword evidence="4" id="KW-1185">Reference proteome</keyword>
<dbReference type="InterPro" id="IPR009097">
    <property type="entry name" value="Cyclic_Pdiesterase"/>
</dbReference>
<feature type="active site" description="Proton donor" evidence="2">
    <location>
        <position position="37"/>
    </location>
</feature>
<comment type="similarity">
    <text evidence="2">Belongs to the 2H phosphoesterase superfamily. ThpR family.</text>
</comment>
<dbReference type="SUPFAM" id="SSF55144">
    <property type="entry name" value="LigT-like"/>
    <property type="match status" value="1"/>
</dbReference>
<comment type="catalytic activity">
    <reaction evidence="2">
        <text>a 3'-end 2',3'-cyclophospho-ribonucleotide-RNA + H2O = a 3'-end 2'-phospho-ribonucleotide-RNA + H(+)</text>
        <dbReference type="Rhea" id="RHEA:11828"/>
        <dbReference type="Rhea" id="RHEA-COMP:10464"/>
        <dbReference type="Rhea" id="RHEA-COMP:17353"/>
        <dbReference type="ChEBI" id="CHEBI:15377"/>
        <dbReference type="ChEBI" id="CHEBI:15378"/>
        <dbReference type="ChEBI" id="CHEBI:83064"/>
        <dbReference type="ChEBI" id="CHEBI:173113"/>
        <dbReference type="EC" id="3.1.4.58"/>
    </reaction>
</comment>
<dbReference type="NCBIfam" id="TIGR02258">
    <property type="entry name" value="2_5_ligase"/>
    <property type="match status" value="1"/>
</dbReference>
<comment type="caution">
    <text evidence="3">The sequence shown here is derived from an EMBL/GenBank/DDBJ whole genome shotgun (WGS) entry which is preliminary data.</text>
</comment>
<dbReference type="Proteomes" id="UP001652503">
    <property type="component" value="Unassembled WGS sequence"/>
</dbReference>
<feature type="active site" description="Proton acceptor" evidence="2">
    <location>
        <position position="120"/>
    </location>
</feature>
<dbReference type="PANTHER" id="PTHR35561">
    <property type="entry name" value="RNA 2',3'-CYCLIC PHOSPHODIESTERASE"/>
    <property type="match status" value="1"/>
</dbReference>
<dbReference type="Gene3D" id="3.90.1140.10">
    <property type="entry name" value="Cyclic phosphodiesterase"/>
    <property type="match status" value="1"/>
</dbReference>
<dbReference type="Pfam" id="PF13563">
    <property type="entry name" value="2_5_RNA_ligase2"/>
    <property type="match status" value="1"/>
</dbReference>
<dbReference type="HAMAP" id="MF_01940">
    <property type="entry name" value="RNA_CPDase"/>
    <property type="match status" value="1"/>
</dbReference>
<dbReference type="EC" id="3.1.4.58" evidence="2"/>
<dbReference type="PANTHER" id="PTHR35561:SF1">
    <property type="entry name" value="RNA 2',3'-CYCLIC PHOSPHODIESTERASE"/>
    <property type="match status" value="1"/>
</dbReference>
<dbReference type="InterPro" id="IPR004175">
    <property type="entry name" value="RNA_CPDase"/>
</dbReference>
<feature type="short sequence motif" description="HXTX 2" evidence="2">
    <location>
        <begin position="120"/>
        <end position="123"/>
    </location>
</feature>
<evidence type="ECO:0000256" key="1">
    <source>
        <dbReference type="ARBA" id="ARBA00022801"/>
    </source>
</evidence>
<comment type="function">
    <text evidence="2">Hydrolyzes RNA 2',3'-cyclic phosphodiester to an RNA 2'-phosphomonoester.</text>
</comment>
<gene>
    <name evidence="3" type="primary">thpR</name>
    <name evidence="3" type="ORF">OE647_05880</name>
</gene>
<protein>
    <recommendedName>
        <fullName evidence="2">RNA 2',3'-cyclic phosphodiesterase</fullName>
        <shortName evidence="2">RNA 2',3'-CPDase</shortName>
        <ecNumber evidence="2">3.1.4.58</ecNumber>
    </recommendedName>
</protein>
<feature type="short sequence motif" description="HXTX 1" evidence="2">
    <location>
        <begin position="37"/>
        <end position="40"/>
    </location>
</feature>